<protein>
    <submittedName>
        <fullName evidence="2">Uncharacterized protein</fullName>
    </submittedName>
</protein>
<dbReference type="STRING" id="1071382.H2AVN1"/>
<dbReference type="InParanoid" id="H2AVN1"/>
<proteinExistence type="predicted"/>
<dbReference type="InterPro" id="IPR043954">
    <property type="entry name" value="Snu56_snRNP"/>
</dbReference>
<dbReference type="KEGG" id="kaf:KAFR_0E02790"/>
<dbReference type="eggNOG" id="ENOG502R3P5">
    <property type="taxonomic scope" value="Eukaryota"/>
</dbReference>
<name>H2AVN1_KAZAF</name>
<accession>H2AVN1</accession>
<evidence type="ECO:0000256" key="1">
    <source>
        <dbReference type="SAM" id="MobiDB-lite"/>
    </source>
</evidence>
<keyword evidence="3" id="KW-1185">Reference proteome</keyword>
<feature type="compositionally biased region" description="Polar residues" evidence="1">
    <location>
        <begin position="289"/>
        <end position="318"/>
    </location>
</feature>
<dbReference type="Pfam" id="PF19097">
    <property type="entry name" value="Snu56_snRNP"/>
    <property type="match status" value="1"/>
</dbReference>
<dbReference type="Proteomes" id="UP000005220">
    <property type="component" value="Chromosome 5"/>
</dbReference>
<dbReference type="GO" id="GO:0005685">
    <property type="term" value="C:U1 snRNP"/>
    <property type="evidence" value="ECO:0007669"/>
    <property type="project" value="EnsemblFungi"/>
</dbReference>
<dbReference type="GO" id="GO:0000398">
    <property type="term" value="P:mRNA splicing, via spliceosome"/>
    <property type="evidence" value="ECO:0007669"/>
    <property type="project" value="EnsemblFungi"/>
</dbReference>
<gene>
    <name evidence="2" type="primary">KAFR0E02790</name>
    <name evidence="2" type="ORF">KAFR_0E02790</name>
</gene>
<evidence type="ECO:0000313" key="2">
    <source>
        <dbReference type="EMBL" id="CCF58431.1"/>
    </source>
</evidence>
<dbReference type="GeneID" id="13883168"/>
<dbReference type="GO" id="GO:0071004">
    <property type="term" value="C:U2-type prespliceosome"/>
    <property type="evidence" value="ECO:0007669"/>
    <property type="project" value="EnsemblFungi"/>
</dbReference>
<dbReference type="FunCoup" id="H2AVN1">
    <property type="interactions" value="190"/>
</dbReference>
<dbReference type="HOGENOM" id="CLU_554561_0_0_1"/>
<feature type="region of interest" description="Disordered" evidence="1">
    <location>
        <begin position="289"/>
        <end position="333"/>
    </location>
</feature>
<sequence>MNVNKRPQSNRGPLLVKRNRRTDDYNDFFESQDIWKNLNKIRKYNKKADSPLKNSRIFIRVAPNMDINNLKGCIEALTEYVDPQKLFLQRSKSPHLPSHIVLQNFSVLDGCLVLSVLLSLKDKGWGSKVNKDYYKIPRESIIGGSIYLPKNCILRDSSFQKRFNRHPGFQMSESKYNVISTFKEVRISLQKNSSLSHFIFGVASFLSTLAFGKGNKNMNRQFEIASNGFGKRQNAFLNEIPFVNEVLFDIDLLMKTNRTIVEESNKQLQEHVRTLHKFNEASVEATTDSIKPVTASQKSASNRTTSSSRYDNVNSIPSSRERTPLASASAQGNKPGYLTQEQIKDHCSATIKASTELVKTKSAYQIFKVYVKYPKQTYIEKIFERLDELRCKTNCNIVVLNLNNLYESEPWFKALDISKYTTVTQAPHPSTVRVVSIGGVSEYIVQALDLIAKMLDS</sequence>
<dbReference type="OrthoDB" id="4034976at2759"/>
<dbReference type="GO" id="GO:0000243">
    <property type="term" value="C:commitment complex"/>
    <property type="evidence" value="ECO:0007669"/>
    <property type="project" value="EnsemblFungi"/>
</dbReference>
<dbReference type="GO" id="GO:0003729">
    <property type="term" value="F:mRNA binding"/>
    <property type="evidence" value="ECO:0007669"/>
    <property type="project" value="EnsemblFungi"/>
</dbReference>
<dbReference type="AlphaFoldDB" id="H2AVN1"/>
<dbReference type="EMBL" id="HE650825">
    <property type="protein sequence ID" value="CCF58431.1"/>
    <property type="molecule type" value="Genomic_DNA"/>
</dbReference>
<reference evidence="2 3" key="1">
    <citation type="journal article" date="2011" name="Proc. Natl. Acad. Sci. U.S.A.">
        <title>Evolutionary erosion of yeast sex chromosomes by mating-type switching accidents.</title>
        <authorList>
            <person name="Gordon J.L."/>
            <person name="Armisen D."/>
            <person name="Proux-Wera E."/>
            <person name="Oheigeartaigh S.S."/>
            <person name="Byrne K.P."/>
            <person name="Wolfe K.H."/>
        </authorList>
    </citation>
    <scope>NUCLEOTIDE SEQUENCE [LARGE SCALE GENOMIC DNA]</scope>
    <source>
        <strain evidence="3">ATCC 22294 / BCRC 22015 / CBS 2517 / CECT 1963 / NBRC 1671 / NRRL Y-8276</strain>
    </source>
</reference>
<dbReference type="RefSeq" id="XP_003957566.1">
    <property type="nucleotide sequence ID" value="XM_003957517.1"/>
</dbReference>
<organism evidence="2 3">
    <name type="scientific">Kazachstania africana (strain ATCC 22294 / BCRC 22015 / CBS 2517 / CECT 1963 / NBRC 1671 / NRRL Y-8276)</name>
    <name type="common">Yeast</name>
    <name type="synonym">Kluyveromyces africanus</name>
    <dbReference type="NCBI Taxonomy" id="1071382"/>
    <lineage>
        <taxon>Eukaryota</taxon>
        <taxon>Fungi</taxon>
        <taxon>Dikarya</taxon>
        <taxon>Ascomycota</taxon>
        <taxon>Saccharomycotina</taxon>
        <taxon>Saccharomycetes</taxon>
        <taxon>Saccharomycetales</taxon>
        <taxon>Saccharomycetaceae</taxon>
        <taxon>Kazachstania</taxon>
    </lineage>
</organism>
<evidence type="ECO:0000313" key="3">
    <source>
        <dbReference type="Proteomes" id="UP000005220"/>
    </source>
</evidence>